<dbReference type="Proteomes" id="UP000377798">
    <property type="component" value="Unassembled WGS sequence"/>
</dbReference>
<dbReference type="GO" id="GO:0009254">
    <property type="term" value="P:peptidoglycan turnover"/>
    <property type="evidence" value="ECO:0007669"/>
    <property type="project" value="InterPro"/>
</dbReference>
<dbReference type="GO" id="GO:0019867">
    <property type="term" value="C:outer membrane"/>
    <property type="evidence" value="ECO:0007669"/>
    <property type="project" value="InterPro"/>
</dbReference>
<protein>
    <submittedName>
        <fullName evidence="3">Cell wall-binding protein yocH</fullName>
    </submittedName>
</protein>
<dbReference type="SUPFAM" id="SSF50685">
    <property type="entry name" value="Barwin-like endoglucanases"/>
    <property type="match status" value="1"/>
</dbReference>
<proteinExistence type="predicted"/>
<name>A0A8H2M5B6_9FIRM</name>
<dbReference type="PROSITE" id="PS51109">
    <property type="entry name" value="G5"/>
    <property type="match status" value="1"/>
</dbReference>
<keyword evidence="1" id="KW-0732">Signal</keyword>
<dbReference type="Pfam" id="PF06725">
    <property type="entry name" value="3D"/>
    <property type="match status" value="1"/>
</dbReference>
<dbReference type="CDD" id="cd22786">
    <property type="entry name" value="DPBB_YuiC-like"/>
    <property type="match status" value="1"/>
</dbReference>
<gene>
    <name evidence="3" type="primary">yocH</name>
    <name evidence="3" type="ORF">NCTC13150_01390</name>
</gene>
<evidence type="ECO:0000256" key="1">
    <source>
        <dbReference type="ARBA" id="ARBA00022729"/>
    </source>
</evidence>
<evidence type="ECO:0000313" key="4">
    <source>
        <dbReference type="Proteomes" id="UP000377798"/>
    </source>
</evidence>
<accession>A0A8H2M5B6</accession>
<dbReference type="InterPro" id="IPR051933">
    <property type="entry name" value="Resuscitation_pf_RpfB"/>
</dbReference>
<sequence>MNWRKRLSLVSMAGLLTVTPLLTGFIGGKVNIQFNGSKKEISLKGQTLADALKEEGILVSDKTWVSPELTTPLDELRDKEIVVSQERDRVLIVDGQIKRVRVAGDTAQGILGAAGVYIEDQDQVLPARDQVVPLGTVVQVTTHRTSKSVQTREIPFTKETVETDQLYKGQRKVIQKGINGIVNDQVEVTKIAGQVTGTMVTASQVVQEMLPEITQVGTKERPQTSTYSKVNFEGKQVLKKIVMQATAYDPSAGSRTALGTRARIGAVAVDPRVIPLGSKLYIESADGFPTYGYAVAEDTGGAIKGKRIDLFYGSSAEARRFGRRNVVVYVLEN</sequence>
<dbReference type="Pfam" id="PF07501">
    <property type="entry name" value="G5"/>
    <property type="match status" value="1"/>
</dbReference>
<dbReference type="Pfam" id="PF03990">
    <property type="entry name" value="DUF348"/>
    <property type="match status" value="2"/>
</dbReference>
<dbReference type="InterPro" id="IPR007137">
    <property type="entry name" value="DUF348"/>
</dbReference>
<evidence type="ECO:0000259" key="2">
    <source>
        <dbReference type="PROSITE" id="PS51109"/>
    </source>
</evidence>
<evidence type="ECO:0000313" key="3">
    <source>
        <dbReference type="EMBL" id="VFB16817.1"/>
    </source>
</evidence>
<dbReference type="SMART" id="SM01208">
    <property type="entry name" value="G5"/>
    <property type="match status" value="1"/>
</dbReference>
<dbReference type="RefSeq" id="WP_072469744.1">
    <property type="nucleotide sequence ID" value="NZ_CAACYI010000001.1"/>
</dbReference>
<comment type="caution">
    <text evidence="3">The sequence shown here is derived from an EMBL/GenBank/DDBJ whole genome shotgun (WGS) entry which is preliminary data.</text>
</comment>
<feature type="domain" description="G5" evidence="2">
    <location>
        <begin position="140"/>
        <end position="220"/>
    </location>
</feature>
<dbReference type="Gene3D" id="2.20.230.10">
    <property type="entry name" value="Resuscitation-promoting factor rpfb"/>
    <property type="match status" value="1"/>
</dbReference>
<dbReference type="PANTHER" id="PTHR39160">
    <property type="entry name" value="CELL WALL-BINDING PROTEIN YOCH"/>
    <property type="match status" value="1"/>
</dbReference>
<dbReference type="GO" id="GO:0004553">
    <property type="term" value="F:hydrolase activity, hydrolyzing O-glycosyl compounds"/>
    <property type="evidence" value="ECO:0007669"/>
    <property type="project" value="InterPro"/>
</dbReference>
<dbReference type="Gene3D" id="2.40.40.10">
    <property type="entry name" value="RlpA-like domain"/>
    <property type="match status" value="1"/>
</dbReference>
<dbReference type="InterPro" id="IPR036908">
    <property type="entry name" value="RlpA-like_sf"/>
</dbReference>
<reference evidence="3 4" key="1">
    <citation type="submission" date="2019-02" db="EMBL/GenBank/DDBJ databases">
        <authorList>
            <consortium name="Pathogen Informatics"/>
        </authorList>
    </citation>
    <scope>NUCLEOTIDE SEQUENCE [LARGE SCALE GENOMIC DNA]</scope>
    <source>
        <strain evidence="3 4">3012STDY7089603</strain>
    </source>
</reference>
<dbReference type="EMBL" id="CAACYI010000001">
    <property type="protein sequence ID" value="VFB16817.1"/>
    <property type="molecule type" value="Genomic_DNA"/>
</dbReference>
<dbReference type="PANTHER" id="PTHR39160:SF4">
    <property type="entry name" value="RESUSCITATION-PROMOTING FACTOR RPFB"/>
    <property type="match status" value="1"/>
</dbReference>
<keyword evidence="4" id="KW-1185">Reference proteome</keyword>
<dbReference type="InterPro" id="IPR010611">
    <property type="entry name" value="3D_dom"/>
</dbReference>
<organism evidence="3 4">
    <name type="scientific">Urinicoccus massiliensis</name>
    <dbReference type="NCBI Taxonomy" id="1723382"/>
    <lineage>
        <taxon>Bacteria</taxon>
        <taxon>Bacillati</taxon>
        <taxon>Bacillota</taxon>
        <taxon>Tissierellia</taxon>
        <taxon>Tissierellales</taxon>
        <taxon>Peptoniphilaceae</taxon>
        <taxon>Urinicoccus</taxon>
    </lineage>
</organism>
<dbReference type="InterPro" id="IPR011098">
    <property type="entry name" value="G5_dom"/>
</dbReference>
<dbReference type="AlphaFoldDB" id="A0A8H2M5B6"/>